<dbReference type="EMBL" id="BTSY01000005">
    <property type="protein sequence ID" value="GMT30360.1"/>
    <property type="molecule type" value="Genomic_DNA"/>
</dbReference>
<reference evidence="1" key="1">
    <citation type="submission" date="2023-10" db="EMBL/GenBank/DDBJ databases">
        <title>Genome assembly of Pristionchus species.</title>
        <authorList>
            <person name="Yoshida K."/>
            <person name="Sommer R.J."/>
        </authorList>
    </citation>
    <scope>NUCLEOTIDE SEQUENCE</scope>
    <source>
        <strain evidence="1">RS5133</strain>
    </source>
</reference>
<organism evidence="1 2">
    <name type="scientific">Pristionchus fissidentatus</name>
    <dbReference type="NCBI Taxonomy" id="1538716"/>
    <lineage>
        <taxon>Eukaryota</taxon>
        <taxon>Metazoa</taxon>
        <taxon>Ecdysozoa</taxon>
        <taxon>Nematoda</taxon>
        <taxon>Chromadorea</taxon>
        <taxon>Rhabditida</taxon>
        <taxon>Rhabditina</taxon>
        <taxon>Diplogasteromorpha</taxon>
        <taxon>Diplogasteroidea</taxon>
        <taxon>Neodiplogasteridae</taxon>
        <taxon>Pristionchus</taxon>
    </lineage>
</organism>
<sequence>DCIVAELKSEVKKMRDTHSAQIHTIYIGRNTDEKEVEKMRAITSEDEELTVNDFDDLKETVLDRLQMKIC</sequence>
<dbReference type="InterPro" id="IPR036465">
    <property type="entry name" value="vWFA_dom_sf"/>
</dbReference>
<feature type="non-terminal residue" evidence="1">
    <location>
        <position position="1"/>
    </location>
</feature>
<accession>A0AAV5WIJ6</accession>
<evidence type="ECO:0000313" key="1">
    <source>
        <dbReference type="EMBL" id="GMT30360.1"/>
    </source>
</evidence>
<proteinExistence type="predicted"/>
<dbReference type="Proteomes" id="UP001432322">
    <property type="component" value="Unassembled WGS sequence"/>
</dbReference>
<dbReference type="Gene3D" id="3.40.50.410">
    <property type="entry name" value="von Willebrand factor, type A domain"/>
    <property type="match status" value="1"/>
</dbReference>
<comment type="caution">
    <text evidence="1">The sequence shown here is derived from an EMBL/GenBank/DDBJ whole genome shotgun (WGS) entry which is preliminary data.</text>
</comment>
<gene>
    <name evidence="1" type="ORF">PFISCL1PPCAC_21657</name>
</gene>
<evidence type="ECO:0000313" key="2">
    <source>
        <dbReference type="Proteomes" id="UP001432322"/>
    </source>
</evidence>
<keyword evidence="2" id="KW-1185">Reference proteome</keyword>
<dbReference type="AlphaFoldDB" id="A0AAV5WIJ6"/>
<name>A0AAV5WIJ6_9BILA</name>
<protein>
    <submittedName>
        <fullName evidence="1">Uncharacterized protein</fullName>
    </submittedName>
</protein>